<organism evidence="2 3">
    <name type="scientific">Microbacterium faecale</name>
    <dbReference type="NCBI Taxonomy" id="1804630"/>
    <lineage>
        <taxon>Bacteria</taxon>
        <taxon>Bacillati</taxon>
        <taxon>Actinomycetota</taxon>
        <taxon>Actinomycetes</taxon>
        <taxon>Micrococcales</taxon>
        <taxon>Microbacteriaceae</taxon>
        <taxon>Microbacterium</taxon>
    </lineage>
</organism>
<gene>
    <name evidence="2" type="ORF">GCM10010915_23240</name>
</gene>
<evidence type="ECO:0000313" key="2">
    <source>
        <dbReference type="EMBL" id="GGD41647.1"/>
    </source>
</evidence>
<dbReference type="InterPro" id="IPR021331">
    <property type="entry name" value="Hva1_TUDOR"/>
</dbReference>
<accession>A0A916YEP3</accession>
<protein>
    <recommendedName>
        <fullName evidence="1">Hypervirulence associated protein TUDOR domain-containing protein</fullName>
    </recommendedName>
</protein>
<dbReference type="Proteomes" id="UP000633205">
    <property type="component" value="Unassembled WGS sequence"/>
</dbReference>
<comment type="caution">
    <text evidence="2">The sequence shown here is derived from an EMBL/GenBank/DDBJ whole genome shotgun (WGS) entry which is preliminary data.</text>
</comment>
<reference evidence="2" key="2">
    <citation type="submission" date="2020-09" db="EMBL/GenBank/DDBJ databases">
        <authorList>
            <person name="Sun Q."/>
            <person name="Zhou Y."/>
        </authorList>
    </citation>
    <scope>NUCLEOTIDE SEQUENCE</scope>
    <source>
        <strain evidence="2">CGMCC 1.15152</strain>
    </source>
</reference>
<evidence type="ECO:0000259" key="1">
    <source>
        <dbReference type="Pfam" id="PF11160"/>
    </source>
</evidence>
<sequence length="70" mass="7939">MSSDFAVGDHVRWNSEAGEVTGVIIKKHTQDTEYKGHMRRCSVDDPQYEIKSDKTDHVAMHKATALHRVS</sequence>
<dbReference type="Gene3D" id="2.30.30.1060">
    <property type="match status" value="1"/>
</dbReference>
<dbReference type="EMBL" id="BMHO01000001">
    <property type="protein sequence ID" value="GGD41647.1"/>
    <property type="molecule type" value="Genomic_DNA"/>
</dbReference>
<dbReference type="AlphaFoldDB" id="A0A916YEP3"/>
<dbReference type="Pfam" id="PF11160">
    <property type="entry name" value="Hva1_TUDOR"/>
    <property type="match status" value="1"/>
</dbReference>
<proteinExistence type="predicted"/>
<dbReference type="RefSeq" id="WP_188712377.1">
    <property type="nucleotide sequence ID" value="NZ_BMHO01000001.1"/>
</dbReference>
<feature type="domain" description="Hypervirulence associated protein TUDOR" evidence="1">
    <location>
        <begin position="8"/>
        <end position="66"/>
    </location>
</feature>
<name>A0A916YEP3_9MICO</name>
<keyword evidence="3" id="KW-1185">Reference proteome</keyword>
<evidence type="ECO:0000313" key="3">
    <source>
        <dbReference type="Proteomes" id="UP000633205"/>
    </source>
</evidence>
<reference evidence="2" key="1">
    <citation type="journal article" date="2014" name="Int. J. Syst. Evol. Microbiol.">
        <title>Complete genome sequence of Corynebacterium casei LMG S-19264T (=DSM 44701T), isolated from a smear-ripened cheese.</title>
        <authorList>
            <consortium name="US DOE Joint Genome Institute (JGI-PGF)"/>
            <person name="Walter F."/>
            <person name="Albersmeier A."/>
            <person name="Kalinowski J."/>
            <person name="Ruckert C."/>
        </authorList>
    </citation>
    <scope>NUCLEOTIDE SEQUENCE</scope>
    <source>
        <strain evidence="2">CGMCC 1.15152</strain>
    </source>
</reference>